<organism evidence="1 2">
    <name type="scientific">Trachymyrmex cornetzi</name>
    <dbReference type="NCBI Taxonomy" id="471704"/>
    <lineage>
        <taxon>Eukaryota</taxon>
        <taxon>Metazoa</taxon>
        <taxon>Ecdysozoa</taxon>
        <taxon>Arthropoda</taxon>
        <taxon>Hexapoda</taxon>
        <taxon>Insecta</taxon>
        <taxon>Pterygota</taxon>
        <taxon>Neoptera</taxon>
        <taxon>Endopterygota</taxon>
        <taxon>Hymenoptera</taxon>
        <taxon>Apocrita</taxon>
        <taxon>Aculeata</taxon>
        <taxon>Formicoidea</taxon>
        <taxon>Formicidae</taxon>
        <taxon>Myrmicinae</taxon>
        <taxon>Trachymyrmex</taxon>
    </lineage>
</organism>
<proteinExistence type="predicted"/>
<dbReference type="AlphaFoldDB" id="A0A195DLR5"/>
<dbReference type="EMBL" id="KQ980734">
    <property type="protein sequence ID" value="KYN13818.1"/>
    <property type="molecule type" value="Genomic_DNA"/>
</dbReference>
<reference evidence="1 2" key="1">
    <citation type="submission" date="2015-09" db="EMBL/GenBank/DDBJ databases">
        <title>Trachymyrmex cornetzi WGS genome.</title>
        <authorList>
            <person name="Nygaard S."/>
            <person name="Hu H."/>
            <person name="Boomsma J."/>
            <person name="Zhang G."/>
        </authorList>
    </citation>
    <scope>NUCLEOTIDE SEQUENCE [LARGE SCALE GENOMIC DNA]</scope>
    <source>
        <strain evidence="1">Tcor2-1</strain>
        <tissue evidence="1">Whole body</tissue>
    </source>
</reference>
<accession>A0A195DLR5</accession>
<evidence type="ECO:0000313" key="2">
    <source>
        <dbReference type="Proteomes" id="UP000078492"/>
    </source>
</evidence>
<evidence type="ECO:0000313" key="1">
    <source>
        <dbReference type="EMBL" id="KYN13818.1"/>
    </source>
</evidence>
<protein>
    <submittedName>
        <fullName evidence="1">Uncharacterized protein</fullName>
    </submittedName>
</protein>
<sequence>MLNSTTHLPLPGSRVRYCNGGWTMELLSEHNEKRVVTQHPLFRHYYGGVGRRASAQPSFAHATIDQRPATI</sequence>
<dbReference type="Proteomes" id="UP000078492">
    <property type="component" value="Unassembled WGS sequence"/>
</dbReference>
<keyword evidence="2" id="KW-1185">Reference proteome</keyword>
<name>A0A195DLR5_9HYME</name>
<gene>
    <name evidence="1" type="ORF">ALC57_13892</name>
</gene>